<feature type="region of interest" description="Disordered" evidence="1">
    <location>
        <begin position="1"/>
        <end position="79"/>
    </location>
</feature>
<keyword evidence="3" id="KW-1185">Reference proteome</keyword>
<dbReference type="PANTHER" id="PTHR39398">
    <property type="entry name" value="YALI0F14311P"/>
    <property type="match status" value="1"/>
</dbReference>
<name>A0A4Y7U0Q4_COPMI</name>
<protein>
    <submittedName>
        <fullName evidence="2">Uncharacterized protein</fullName>
    </submittedName>
</protein>
<dbReference type="PANTHER" id="PTHR39398:SF1">
    <property type="entry name" value="CSN8_PSMD8_EIF3K DOMAIN-CONTAINING PROTEIN"/>
    <property type="match status" value="1"/>
</dbReference>
<gene>
    <name evidence="2" type="ORF">FA13DRAFT_1808304</name>
</gene>
<evidence type="ECO:0000313" key="2">
    <source>
        <dbReference type="EMBL" id="TEB40005.1"/>
    </source>
</evidence>
<evidence type="ECO:0000256" key="1">
    <source>
        <dbReference type="SAM" id="MobiDB-lite"/>
    </source>
</evidence>
<sequence>MSANNRRGRASYRGGSSSRGGGNSWRSGPSPANSIQTGEPQYVSKKFTASNATRNEDPSQPRGRGGRGGGRLKISGPSRMDLMASVSRSSGLQKGGDDLKNFKIQEEYREFVHEKFSQLVKRHYPRRFIHENKREKEHRIEEQENVLILFRKLREGVMASKRTDGFALEVYETSLYLSIVFESPRQPPSIIPHLIPSVCQTAPCSQPLRLATLIVSLLYHLEMTYPSQSTFRKHLDSIPHTLLPRDSTTYQWISALARSLRMKNYPRFDRLSQISNIVSTLGEPVGGLLTIASLTTALRTDASRELAHAAILTTLHTLRMKARDSFWAVLRSAYNELACTPNAGDSKQWLTRSLCLESPLSEDLTMDPEMWLDEQARAGQVLAKEGVKGRYLCKFRR</sequence>
<dbReference type="EMBL" id="QPFP01000001">
    <property type="protein sequence ID" value="TEB40005.1"/>
    <property type="molecule type" value="Genomic_DNA"/>
</dbReference>
<comment type="caution">
    <text evidence="2">The sequence shown here is derived from an EMBL/GenBank/DDBJ whole genome shotgun (WGS) entry which is preliminary data.</text>
</comment>
<dbReference type="STRING" id="71717.A0A4Y7U0Q4"/>
<accession>A0A4Y7U0Q4</accession>
<reference evidence="2 3" key="1">
    <citation type="journal article" date="2019" name="Nat. Ecol. Evol.">
        <title>Megaphylogeny resolves global patterns of mushroom evolution.</title>
        <authorList>
            <person name="Varga T."/>
            <person name="Krizsan K."/>
            <person name="Foldi C."/>
            <person name="Dima B."/>
            <person name="Sanchez-Garcia M."/>
            <person name="Sanchez-Ramirez S."/>
            <person name="Szollosi G.J."/>
            <person name="Szarkandi J.G."/>
            <person name="Papp V."/>
            <person name="Albert L."/>
            <person name="Andreopoulos W."/>
            <person name="Angelini C."/>
            <person name="Antonin V."/>
            <person name="Barry K.W."/>
            <person name="Bougher N.L."/>
            <person name="Buchanan P."/>
            <person name="Buyck B."/>
            <person name="Bense V."/>
            <person name="Catcheside P."/>
            <person name="Chovatia M."/>
            <person name="Cooper J."/>
            <person name="Damon W."/>
            <person name="Desjardin D."/>
            <person name="Finy P."/>
            <person name="Geml J."/>
            <person name="Haridas S."/>
            <person name="Hughes K."/>
            <person name="Justo A."/>
            <person name="Karasinski D."/>
            <person name="Kautmanova I."/>
            <person name="Kiss B."/>
            <person name="Kocsube S."/>
            <person name="Kotiranta H."/>
            <person name="LaButti K.M."/>
            <person name="Lechner B.E."/>
            <person name="Liimatainen K."/>
            <person name="Lipzen A."/>
            <person name="Lukacs Z."/>
            <person name="Mihaltcheva S."/>
            <person name="Morgado L.N."/>
            <person name="Niskanen T."/>
            <person name="Noordeloos M.E."/>
            <person name="Ohm R.A."/>
            <person name="Ortiz-Santana B."/>
            <person name="Ovrebo C."/>
            <person name="Racz N."/>
            <person name="Riley R."/>
            <person name="Savchenko A."/>
            <person name="Shiryaev A."/>
            <person name="Soop K."/>
            <person name="Spirin V."/>
            <person name="Szebenyi C."/>
            <person name="Tomsovsky M."/>
            <person name="Tulloss R.E."/>
            <person name="Uehling J."/>
            <person name="Grigoriev I.V."/>
            <person name="Vagvolgyi C."/>
            <person name="Papp T."/>
            <person name="Martin F.M."/>
            <person name="Miettinen O."/>
            <person name="Hibbett D.S."/>
            <person name="Nagy L.G."/>
        </authorList>
    </citation>
    <scope>NUCLEOTIDE SEQUENCE [LARGE SCALE GENOMIC DNA]</scope>
    <source>
        <strain evidence="2 3">FP101781</strain>
    </source>
</reference>
<organism evidence="2 3">
    <name type="scientific">Coprinellus micaceus</name>
    <name type="common">Glistening ink-cap mushroom</name>
    <name type="synonym">Coprinus micaceus</name>
    <dbReference type="NCBI Taxonomy" id="71717"/>
    <lineage>
        <taxon>Eukaryota</taxon>
        <taxon>Fungi</taxon>
        <taxon>Dikarya</taxon>
        <taxon>Basidiomycota</taxon>
        <taxon>Agaricomycotina</taxon>
        <taxon>Agaricomycetes</taxon>
        <taxon>Agaricomycetidae</taxon>
        <taxon>Agaricales</taxon>
        <taxon>Agaricineae</taxon>
        <taxon>Psathyrellaceae</taxon>
        <taxon>Coprinellus</taxon>
    </lineage>
</organism>
<proteinExistence type="predicted"/>
<dbReference type="OrthoDB" id="2100128at2759"/>
<evidence type="ECO:0000313" key="3">
    <source>
        <dbReference type="Proteomes" id="UP000298030"/>
    </source>
</evidence>
<dbReference type="AlphaFoldDB" id="A0A4Y7U0Q4"/>
<dbReference type="Proteomes" id="UP000298030">
    <property type="component" value="Unassembled WGS sequence"/>
</dbReference>
<feature type="compositionally biased region" description="Basic residues" evidence="1">
    <location>
        <begin position="1"/>
        <end position="10"/>
    </location>
</feature>
<feature type="compositionally biased region" description="Polar residues" evidence="1">
    <location>
        <begin position="30"/>
        <end position="39"/>
    </location>
</feature>